<evidence type="ECO:0000256" key="2">
    <source>
        <dbReference type="ARBA" id="ARBA00023125"/>
    </source>
</evidence>
<dbReference type="InterPro" id="IPR014710">
    <property type="entry name" value="RmlC-like_jellyroll"/>
</dbReference>
<evidence type="ECO:0000259" key="4">
    <source>
        <dbReference type="PROSITE" id="PS51063"/>
    </source>
</evidence>
<dbReference type="SUPFAM" id="SSF46785">
    <property type="entry name" value="Winged helix' DNA-binding domain"/>
    <property type="match status" value="1"/>
</dbReference>
<keyword evidence="6" id="KW-1185">Reference proteome</keyword>
<keyword evidence="3" id="KW-0804">Transcription</keyword>
<evidence type="ECO:0000313" key="5">
    <source>
        <dbReference type="EMBL" id="MCC0178633.1"/>
    </source>
</evidence>
<dbReference type="SMART" id="SM00419">
    <property type="entry name" value="HTH_CRP"/>
    <property type="match status" value="1"/>
</dbReference>
<sequence length="202" mass="23138">MLLSPKLNSNLDLRRKEREIPLQQFEKGDEMVVLDSGIWQVYRGVVQLSKVQHNGSETIVGWVAANGTFGDCLGATEDLHRAVALSDVYARSYCLQDVIRYPLLARQFLAQFSDRLIKSEQLLSIVAVKRVEDRLRQLLLMLKQEIGQPVEDGVRLQVRFTHQQLAAAICTTRVTITRIMGDLQHQNLIYLDRDRHIICKNL</sequence>
<dbReference type="Proteomes" id="UP000729733">
    <property type="component" value="Unassembled WGS sequence"/>
</dbReference>
<keyword evidence="1" id="KW-0805">Transcription regulation</keyword>
<gene>
    <name evidence="5" type="ORF">I4641_16795</name>
</gene>
<dbReference type="InterPro" id="IPR018490">
    <property type="entry name" value="cNMP-bd_dom_sf"/>
</dbReference>
<dbReference type="AlphaFoldDB" id="A0A964FKA3"/>
<dbReference type="InterPro" id="IPR036390">
    <property type="entry name" value="WH_DNA-bd_sf"/>
</dbReference>
<comment type="caution">
    <text evidence="5">The sequence shown here is derived from an EMBL/GenBank/DDBJ whole genome shotgun (WGS) entry which is preliminary data.</text>
</comment>
<feature type="domain" description="HTH crp-type" evidence="4">
    <location>
        <begin position="129"/>
        <end position="202"/>
    </location>
</feature>
<dbReference type="PROSITE" id="PS51063">
    <property type="entry name" value="HTH_CRP_2"/>
    <property type="match status" value="1"/>
</dbReference>
<organism evidence="5 6">
    <name type="scientific">Waterburya agarophytonicola KI4</name>
    <dbReference type="NCBI Taxonomy" id="2874699"/>
    <lineage>
        <taxon>Bacteria</taxon>
        <taxon>Bacillati</taxon>
        <taxon>Cyanobacteriota</taxon>
        <taxon>Cyanophyceae</taxon>
        <taxon>Pleurocapsales</taxon>
        <taxon>Hyellaceae</taxon>
        <taxon>Waterburya</taxon>
        <taxon>Waterburya agarophytonicola</taxon>
    </lineage>
</organism>
<dbReference type="RefSeq" id="WP_229641734.1">
    <property type="nucleotide sequence ID" value="NZ_JADWDC010000049.1"/>
</dbReference>
<dbReference type="Gene3D" id="2.60.120.10">
    <property type="entry name" value="Jelly Rolls"/>
    <property type="match status" value="1"/>
</dbReference>
<accession>A0A964FKA3</accession>
<name>A0A964FKA3_9CYAN</name>
<protein>
    <submittedName>
        <fullName evidence="5">Crp/Fnr family transcriptional regulator</fullName>
    </submittedName>
</protein>
<dbReference type="GO" id="GO:0006355">
    <property type="term" value="P:regulation of DNA-templated transcription"/>
    <property type="evidence" value="ECO:0007669"/>
    <property type="project" value="InterPro"/>
</dbReference>
<evidence type="ECO:0000256" key="1">
    <source>
        <dbReference type="ARBA" id="ARBA00023015"/>
    </source>
</evidence>
<evidence type="ECO:0000256" key="3">
    <source>
        <dbReference type="ARBA" id="ARBA00023163"/>
    </source>
</evidence>
<dbReference type="SUPFAM" id="SSF51206">
    <property type="entry name" value="cAMP-binding domain-like"/>
    <property type="match status" value="1"/>
</dbReference>
<reference evidence="5" key="1">
    <citation type="journal article" date="2021" name="Antonie Van Leeuwenhoek">
        <title>Draft genome and description of Waterburya agarophytonicola gen. nov. sp. nov. (Pleurocapsales, Cyanobacteria): a seaweed symbiont.</title>
        <authorList>
            <person name="Bonthond G."/>
            <person name="Shalygin S."/>
            <person name="Bayer T."/>
            <person name="Weinberger F."/>
        </authorList>
    </citation>
    <scope>NUCLEOTIDE SEQUENCE</scope>
    <source>
        <strain evidence="5">KI4</strain>
    </source>
</reference>
<keyword evidence="2" id="KW-0238">DNA-binding</keyword>
<dbReference type="InterPro" id="IPR012318">
    <property type="entry name" value="HTH_CRP"/>
</dbReference>
<dbReference type="GO" id="GO:0003677">
    <property type="term" value="F:DNA binding"/>
    <property type="evidence" value="ECO:0007669"/>
    <property type="project" value="UniProtKB-KW"/>
</dbReference>
<proteinExistence type="predicted"/>
<dbReference type="CDD" id="cd00092">
    <property type="entry name" value="HTH_CRP"/>
    <property type="match status" value="1"/>
</dbReference>
<evidence type="ECO:0000313" key="6">
    <source>
        <dbReference type="Proteomes" id="UP000729733"/>
    </source>
</evidence>
<dbReference type="Pfam" id="PF13545">
    <property type="entry name" value="HTH_Crp_2"/>
    <property type="match status" value="1"/>
</dbReference>
<dbReference type="EMBL" id="JADWDC010000049">
    <property type="protein sequence ID" value="MCC0178633.1"/>
    <property type="molecule type" value="Genomic_DNA"/>
</dbReference>